<evidence type="ECO:0000256" key="1">
    <source>
        <dbReference type="ARBA" id="ARBA00004651"/>
    </source>
</evidence>
<dbReference type="OrthoDB" id="9771544at2"/>
<gene>
    <name evidence="9" type="ORF">DLM86_06790</name>
</gene>
<evidence type="ECO:0000313" key="9">
    <source>
        <dbReference type="EMBL" id="PYI55436.1"/>
    </source>
</evidence>
<feature type="transmembrane region" description="Helical" evidence="7">
    <location>
        <begin position="121"/>
        <end position="142"/>
    </location>
</feature>
<name>A0A2V5KZC1_9BACL</name>
<feature type="domain" description="ABC transmembrane type-1" evidence="8">
    <location>
        <begin position="86"/>
        <end position="278"/>
    </location>
</feature>
<dbReference type="PANTHER" id="PTHR43744:SF1">
    <property type="entry name" value="BINDING-PROTEIN-DEPENDENT TRANSPORT SYSTEMS INNER MEMBRANE COMPONENT"/>
    <property type="match status" value="1"/>
</dbReference>
<feature type="transmembrane region" description="Helical" evidence="7">
    <location>
        <begin position="20"/>
        <end position="41"/>
    </location>
</feature>
<proteinExistence type="inferred from homology"/>
<evidence type="ECO:0000256" key="3">
    <source>
        <dbReference type="ARBA" id="ARBA00022475"/>
    </source>
</evidence>
<dbReference type="InterPro" id="IPR000515">
    <property type="entry name" value="MetI-like"/>
</dbReference>
<keyword evidence="3" id="KW-1003">Cell membrane</keyword>
<feature type="transmembrane region" description="Helical" evidence="7">
    <location>
        <begin position="85"/>
        <end position="109"/>
    </location>
</feature>
<evidence type="ECO:0000259" key="8">
    <source>
        <dbReference type="PROSITE" id="PS50928"/>
    </source>
</evidence>
<evidence type="ECO:0000256" key="5">
    <source>
        <dbReference type="ARBA" id="ARBA00022989"/>
    </source>
</evidence>
<dbReference type="EMBL" id="QJVJ01000003">
    <property type="protein sequence ID" value="PYI55436.1"/>
    <property type="molecule type" value="Genomic_DNA"/>
</dbReference>
<keyword evidence="6 7" id="KW-0472">Membrane</keyword>
<keyword evidence="5 7" id="KW-1133">Transmembrane helix</keyword>
<sequence>MAIRMFRRRRRLNRITPFQWVLTAMLTLLAAFMLLPMVYLFSHALKPYHELFLYPPTFLARQPTLDNFYDLLVVTKTAVVPVSRYLFNGVIVAFATIALGTLISALCAYALSKHEFRGKKWMFSVIIVSLMFAPETVQIPRYFVISKLGIINTYWAHILPVIALPVIVFLFKQFIDLLPDELLEAARMEGANEFTVFARIIVPLCMPAVATASILIFQSTWGNLETSTLYIEDETMKTLPFYVSSLTSGLANNVARQGVAAAAGLLMFVPSFVLFLVLQRKVISTMAHSGLK</sequence>
<evidence type="ECO:0000256" key="2">
    <source>
        <dbReference type="ARBA" id="ARBA00022448"/>
    </source>
</evidence>
<organism evidence="9 10">
    <name type="scientific">Paenibacillus flagellatus</name>
    <dbReference type="NCBI Taxonomy" id="2211139"/>
    <lineage>
        <taxon>Bacteria</taxon>
        <taxon>Bacillati</taxon>
        <taxon>Bacillota</taxon>
        <taxon>Bacilli</taxon>
        <taxon>Bacillales</taxon>
        <taxon>Paenibacillaceae</taxon>
        <taxon>Paenibacillus</taxon>
    </lineage>
</organism>
<dbReference type="GO" id="GO:0005886">
    <property type="term" value="C:plasma membrane"/>
    <property type="evidence" value="ECO:0007669"/>
    <property type="project" value="UniProtKB-SubCell"/>
</dbReference>
<dbReference type="Gene3D" id="1.10.3720.10">
    <property type="entry name" value="MetI-like"/>
    <property type="match status" value="1"/>
</dbReference>
<feature type="transmembrane region" description="Helical" evidence="7">
    <location>
        <begin position="196"/>
        <end position="217"/>
    </location>
</feature>
<comment type="subcellular location">
    <subcellularLocation>
        <location evidence="1 7">Cell membrane</location>
        <topology evidence="1 7">Multi-pass membrane protein</topology>
    </subcellularLocation>
</comment>
<dbReference type="PROSITE" id="PS50928">
    <property type="entry name" value="ABC_TM1"/>
    <property type="match status" value="1"/>
</dbReference>
<dbReference type="CDD" id="cd06261">
    <property type="entry name" value="TM_PBP2"/>
    <property type="match status" value="1"/>
</dbReference>
<evidence type="ECO:0000313" key="10">
    <source>
        <dbReference type="Proteomes" id="UP000247476"/>
    </source>
</evidence>
<dbReference type="AlphaFoldDB" id="A0A2V5KZC1"/>
<dbReference type="PANTHER" id="PTHR43744">
    <property type="entry name" value="ABC TRANSPORTER PERMEASE PROTEIN MG189-RELATED-RELATED"/>
    <property type="match status" value="1"/>
</dbReference>
<dbReference type="GO" id="GO:0055085">
    <property type="term" value="P:transmembrane transport"/>
    <property type="evidence" value="ECO:0007669"/>
    <property type="project" value="InterPro"/>
</dbReference>
<evidence type="ECO:0000256" key="6">
    <source>
        <dbReference type="ARBA" id="ARBA00023136"/>
    </source>
</evidence>
<keyword evidence="4 7" id="KW-0812">Transmembrane</keyword>
<dbReference type="Proteomes" id="UP000247476">
    <property type="component" value="Unassembled WGS sequence"/>
</dbReference>
<evidence type="ECO:0000256" key="4">
    <source>
        <dbReference type="ARBA" id="ARBA00022692"/>
    </source>
</evidence>
<feature type="transmembrane region" description="Helical" evidence="7">
    <location>
        <begin position="154"/>
        <end position="175"/>
    </location>
</feature>
<dbReference type="InterPro" id="IPR035906">
    <property type="entry name" value="MetI-like_sf"/>
</dbReference>
<accession>A0A2V5KZC1</accession>
<dbReference type="SUPFAM" id="SSF161098">
    <property type="entry name" value="MetI-like"/>
    <property type="match status" value="1"/>
</dbReference>
<comment type="similarity">
    <text evidence="7">Belongs to the binding-protein-dependent transport system permease family.</text>
</comment>
<keyword evidence="10" id="KW-1185">Reference proteome</keyword>
<feature type="transmembrane region" description="Helical" evidence="7">
    <location>
        <begin position="258"/>
        <end position="278"/>
    </location>
</feature>
<dbReference type="RefSeq" id="WP_110839238.1">
    <property type="nucleotide sequence ID" value="NZ_QJVJ01000003.1"/>
</dbReference>
<protein>
    <submittedName>
        <fullName evidence="9">ABC transporter permease</fullName>
    </submittedName>
</protein>
<reference evidence="9 10" key="1">
    <citation type="submission" date="2018-05" db="EMBL/GenBank/DDBJ databases">
        <title>Paenibacillus flagellatus sp. nov., isolated from selenium mineral soil.</title>
        <authorList>
            <person name="Dai X."/>
        </authorList>
    </citation>
    <scope>NUCLEOTIDE SEQUENCE [LARGE SCALE GENOMIC DNA]</scope>
    <source>
        <strain evidence="9 10">DXL2</strain>
    </source>
</reference>
<dbReference type="Pfam" id="PF00528">
    <property type="entry name" value="BPD_transp_1"/>
    <property type="match status" value="1"/>
</dbReference>
<comment type="caution">
    <text evidence="9">The sequence shown here is derived from an EMBL/GenBank/DDBJ whole genome shotgun (WGS) entry which is preliminary data.</text>
</comment>
<evidence type="ECO:0000256" key="7">
    <source>
        <dbReference type="RuleBase" id="RU363032"/>
    </source>
</evidence>
<keyword evidence="2 7" id="KW-0813">Transport</keyword>